<gene>
    <name evidence="11" type="primary">COX20</name>
    <name evidence="10" type="ORF">Z043_117360</name>
</gene>
<dbReference type="PANTHER" id="PTHR31586:SF1">
    <property type="entry name" value="CYTOCHROME C OXIDASE ASSEMBLY PROTEIN COX20, MITOCHONDRIAL"/>
    <property type="match status" value="1"/>
</dbReference>
<dbReference type="Proteomes" id="UP000034805">
    <property type="component" value="Unassembled WGS sequence"/>
</dbReference>
<evidence type="ECO:0000313" key="10">
    <source>
        <dbReference type="EMBL" id="KPP64308.1"/>
    </source>
</evidence>
<reference evidence="11" key="3">
    <citation type="submission" date="2025-05" db="UniProtKB">
        <authorList>
            <consortium name="Ensembl"/>
        </authorList>
    </citation>
    <scope>IDENTIFICATION</scope>
</reference>
<accession>A0A0P7TST6</accession>
<dbReference type="Ensembl" id="ENSSFOT00015070784.1">
    <property type="protein sequence ID" value="ENSSFOP00015053009.1"/>
    <property type="gene ID" value="ENSSFOG00015032444.1"/>
</dbReference>
<evidence type="ECO:0000256" key="4">
    <source>
        <dbReference type="ARBA" id="ARBA00022692"/>
    </source>
</evidence>
<sequence length="118" mass="12898">MTEEKDSDERKSFKLLGILDVGRIPCAREAVLHGAGGALVAGLGHFLLTSRVKRSFDVGMAGYIVTTLGSWVYCRYNNAKLRIQQRVIQDALQNKVLYEGTNRDPSKKLNGSSSGAPD</sequence>
<evidence type="ECO:0000313" key="11">
    <source>
        <dbReference type="Ensembl" id="ENSSFOP00015053009.1"/>
    </source>
</evidence>
<dbReference type="GO" id="GO:0033617">
    <property type="term" value="P:mitochondrial respiratory chain complex IV assembly"/>
    <property type="evidence" value="ECO:0007669"/>
    <property type="project" value="InterPro"/>
</dbReference>
<evidence type="ECO:0000256" key="6">
    <source>
        <dbReference type="ARBA" id="ARBA00022989"/>
    </source>
</evidence>
<dbReference type="KEGG" id="sfm:108932800"/>
<dbReference type="GeneID" id="108932800"/>
<evidence type="ECO:0000313" key="12">
    <source>
        <dbReference type="Proteomes" id="UP000034805"/>
    </source>
</evidence>
<reference evidence="11 13" key="2">
    <citation type="submission" date="2019-04" db="EMBL/GenBank/DDBJ databases">
        <authorList>
            <consortium name="Wellcome Sanger Institute Data Sharing"/>
        </authorList>
    </citation>
    <scope>NUCLEOTIDE SEQUENCE [LARGE SCALE GENOMIC DNA]</scope>
</reference>
<keyword evidence="13" id="KW-1185">Reference proteome</keyword>
<evidence type="ECO:0000256" key="9">
    <source>
        <dbReference type="SAM" id="Phobius"/>
    </source>
</evidence>
<evidence type="ECO:0000313" key="13">
    <source>
        <dbReference type="Proteomes" id="UP000694397"/>
    </source>
</evidence>
<dbReference type="PANTHER" id="PTHR31586">
    <property type="entry name" value="CYTOCHROME C OXIDASE PROTEIN 20"/>
    <property type="match status" value="1"/>
</dbReference>
<proteinExistence type="inferred from homology"/>
<evidence type="ECO:0000256" key="2">
    <source>
        <dbReference type="ARBA" id="ARBA00009575"/>
    </source>
</evidence>
<dbReference type="AlphaFoldDB" id="A0A0P7TST6"/>
<dbReference type="PRINTS" id="PR02049">
    <property type="entry name" value="PROTEINF36A"/>
</dbReference>
<evidence type="ECO:0000256" key="5">
    <source>
        <dbReference type="ARBA" id="ARBA00022792"/>
    </source>
</evidence>
<reference evidence="10 12" key="1">
    <citation type="submission" date="2015-08" db="EMBL/GenBank/DDBJ databases">
        <title>The genome of the Asian arowana (Scleropages formosus).</title>
        <authorList>
            <person name="Tan M.H."/>
            <person name="Gan H.M."/>
            <person name="Croft L.J."/>
            <person name="Austin C.M."/>
        </authorList>
    </citation>
    <scope>NUCLEOTIDE SEQUENCE [LARGE SCALE GENOMIC DNA]</scope>
    <source>
        <strain evidence="10">Aro1</strain>
    </source>
</reference>
<evidence type="ECO:0000256" key="7">
    <source>
        <dbReference type="ARBA" id="ARBA00023128"/>
    </source>
</evidence>
<keyword evidence="4 9" id="KW-0812">Transmembrane</keyword>
<feature type="transmembrane region" description="Helical" evidence="9">
    <location>
        <begin position="30"/>
        <end position="48"/>
    </location>
</feature>
<comment type="similarity">
    <text evidence="2">Belongs to the COX20 family.</text>
</comment>
<keyword evidence="8 9" id="KW-0472">Membrane</keyword>
<keyword evidence="5" id="KW-0999">Mitochondrion inner membrane</keyword>
<dbReference type="OrthoDB" id="14603at2759"/>
<evidence type="ECO:0000256" key="8">
    <source>
        <dbReference type="ARBA" id="ARBA00023136"/>
    </source>
</evidence>
<keyword evidence="7" id="KW-0496">Mitochondrion</keyword>
<keyword evidence="6 9" id="KW-1133">Transmembrane helix</keyword>
<dbReference type="RefSeq" id="XP_018604904.1">
    <property type="nucleotide sequence ID" value="XM_018749388.2"/>
</dbReference>
<protein>
    <recommendedName>
        <fullName evidence="3">Cytochrome c oxidase assembly protein COX20, mitochondrial</fullName>
    </recommendedName>
</protein>
<dbReference type="EMBL" id="JARO02007144">
    <property type="protein sequence ID" value="KPP64308.1"/>
    <property type="molecule type" value="Genomic_DNA"/>
</dbReference>
<dbReference type="InterPro" id="IPR022533">
    <property type="entry name" value="Cox20"/>
</dbReference>
<dbReference type="GeneTree" id="ENSGT00390000016158"/>
<evidence type="ECO:0000256" key="3">
    <source>
        <dbReference type="ARBA" id="ARBA00017689"/>
    </source>
</evidence>
<dbReference type="Pfam" id="PF12597">
    <property type="entry name" value="Cox20"/>
    <property type="match status" value="1"/>
</dbReference>
<dbReference type="Proteomes" id="UP000694397">
    <property type="component" value="Chromosome 4"/>
</dbReference>
<dbReference type="GO" id="GO:0005743">
    <property type="term" value="C:mitochondrial inner membrane"/>
    <property type="evidence" value="ECO:0007669"/>
    <property type="project" value="UniProtKB-SubCell"/>
</dbReference>
<name>A0A0P7TST6_SCLFO</name>
<feature type="transmembrane region" description="Helical" evidence="9">
    <location>
        <begin position="60"/>
        <end position="76"/>
    </location>
</feature>
<comment type="subcellular location">
    <subcellularLocation>
        <location evidence="1">Mitochondrion inner membrane</location>
    </subcellularLocation>
</comment>
<organism evidence="10 12">
    <name type="scientific">Scleropages formosus</name>
    <name type="common">Asian bonytongue</name>
    <name type="synonym">Osteoglossum formosum</name>
    <dbReference type="NCBI Taxonomy" id="113540"/>
    <lineage>
        <taxon>Eukaryota</taxon>
        <taxon>Metazoa</taxon>
        <taxon>Chordata</taxon>
        <taxon>Craniata</taxon>
        <taxon>Vertebrata</taxon>
        <taxon>Euteleostomi</taxon>
        <taxon>Actinopterygii</taxon>
        <taxon>Neopterygii</taxon>
        <taxon>Teleostei</taxon>
        <taxon>Osteoglossocephala</taxon>
        <taxon>Osteoglossomorpha</taxon>
        <taxon>Osteoglossiformes</taxon>
        <taxon>Osteoglossidae</taxon>
        <taxon>Scleropages</taxon>
    </lineage>
</organism>
<evidence type="ECO:0000256" key="1">
    <source>
        <dbReference type="ARBA" id="ARBA00004273"/>
    </source>
</evidence>